<proteinExistence type="predicted"/>
<dbReference type="Proteomes" id="UP000619355">
    <property type="component" value="Unassembled WGS sequence"/>
</dbReference>
<gene>
    <name evidence="1" type="ORF">GCM10018980_70580</name>
</gene>
<sequence length="187" mass="21191">MSARKAFRTKAPVNGGGNPEFGGSKGPCCLMTYFIGRCMWDFRRVYLHWARERERIAQVEAALLDPGAFFRLLTALPHHSEPETILFSTSFMDLLDGRPAGRDQCRGASDLRGDQDGEIADRLKSKIGTVRPRRYRFRRVLYQAASERTSCTSMASASSSRLPDECVRLRAAGARWPCWSWRPTWQG</sequence>
<organism evidence="1 2">
    <name type="scientific">Streptomyces capoamus</name>
    <dbReference type="NCBI Taxonomy" id="68183"/>
    <lineage>
        <taxon>Bacteria</taxon>
        <taxon>Bacillati</taxon>
        <taxon>Actinomycetota</taxon>
        <taxon>Actinomycetes</taxon>
        <taxon>Kitasatosporales</taxon>
        <taxon>Streptomycetaceae</taxon>
        <taxon>Streptomyces</taxon>
    </lineage>
</organism>
<dbReference type="EMBL" id="BNBF01000034">
    <property type="protein sequence ID" value="GHG73976.1"/>
    <property type="molecule type" value="Genomic_DNA"/>
</dbReference>
<dbReference type="AlphaFoldDB" id="A0A919F379"/>
<reference evidence="2" key="1">
    <citation type="journal article" date="2019" name="Int. J. Syst. Evol. Microbiol.">
        <title>The Global Catalogue of Microorganisms (GCM) 10K type strain sequencing project: providing services to taxonomists for standard genome sequencing and annotation.</title>
        <authorList>
            <consortium name="The Broad Institute Genomics Platform"/>
            <consortium name="The Broad Institute Genome Sequencing Center for Infectious Disease"/>
            <person name="Wu L."/>
            <person name="Ma J."/>
        </authorList>
    </citation>
    <scope>NUCLEOTIDE SEQUENCE [LARGE SCALE GENOMIC DNA]</scope>
    <source>
        <strain evidence="2">JCM 4253</strain>
    </source>
</reference>
<keyword evidence="2" id="KW-1185">Reference proteome</keyword>
<evidence type="ECO:0000313" key="1">
    <source>
        <dbReference type="EMBL" id="GHG73976.1"/>
    </source>
</evidence>
<dbReference type="RefSeq" id="WP_189986142.1">
    <property type="nucleotide sequence ID" value="NZ_BNBF01000034.1"/>
</dbReference>
<evidence type="ECO:0000313" key="2">
    <source>
        <dbReference type="Proteomes" id="UP000619355"/>
    </source>
</evidence>
<comment type="caution">
    <text evidence="1">The sequence shown here is derived from an EMBL/GenBank/DDBJ whole genome shotgun (WGS) entry which is preliminary data.</text>
</comment>
<accession>A0A919F379</accession>
<name>A0A919F379_9ACTN</name>
<protein>
    <submittedName>
        <fullName evidence="1">Uncharacterized protein</fullName>
    </submittedName>
</protein>